<accession>A0AA91IA40</accession>
<evidence type="ECO:0000256" key="1">
    <source>
        <dbReference type="SAM" id="MobiDB-lite"/>
    </source>
</evidence>
<dbReference type="AlphaFoldDB" id="A0AA91IA40"/>
<keyword evidence="2" id="KW-0812">Transmembrane</keyword>
<feature type="compositionally biased region" description="Pro residues" evidence="1">
    <location>
        <begin position="73"/>
        <end position="90"/>
    </location>
</feature>
<evidence type="ECO:0000313" key="4">
    <source>
        <dbReference type="Proteomes" id="UP000077852"/>
    </source>
</evidence>
<evidence type="ECO:0000256" key="2">
    <source>
        <dbReference type="SAM" id="Phobius"/>
    </source>
</evidence>
<dbReference type="Proteomes" id="UP000077852">
    <property type="component" value="Unassembled WGS sequence"/>
</dbReference>
<sequence>MKPDDDYDPMRERREAMTAWEHGLRPKPDRHWALWLALAVLAVYLFYMGAEWLLAQQRAPKQSAGPTMAVPPGIAPPPQDARPAPSPPVASPGAPGPDTFEVTKCLTPSGKAAYSDGPCPDGSRATTVRLRRDVNIADGMSPQAREASIRDNAAVAAQQHQYERQVAQNVANEMGECSGLAEHINWIDAIGRQPQGAYSQDWLRDERKRTRDRQFRLGCPQQR</sequence>
<feature type="compositionally biased region" description="Basic and acidic residues" evidence="1">
    <location>
        <begin position="202"/>
        <end position="215"/>
    </location>
</feature>
<dbReference type="RefSeq" id="WP_081269779.1">
    <property type="nucleotide sequence ID" value="NZ_LVHG01000061.1"/>
</dbReference>
<feature type="region of interest" description="Disordered" evidence="1">
    <location>
        <begin position="63"/>
        <end position="99"/>
    </location>
</feature>
<evidence type="ECO:0000313" key="3">
    <source>
        <dbReference type="EMBL" id="OAK60555.1"/>
    </source>
</evidence>
<keyword evidence="2" id="KW-0472">Membrane</keyword>
<feature type="transmembrane region" description="Helical" evidence="2">
    <location>
        <begin position="32"/>
        <end position="54"/>
    </location>
</feature>
<proteinExistence type="predicted"/>
<dbReference type="EMBL" id="LVHG01000061">
    <property type="protein sequence ID" value="OAK60555.1"/>
    <property type="molecule type" value="Genomic_DNA"/>
</dbReference>
<keyword evidence="2" id="KW-1133">Transmembrane helix</keyword>
<gene>
    <name evidence="3" type="ORF">A3K87_23805</name>
</gene>
<reference evidence="3 4" key="1">
    <citation type="submission" date="2016-03" db="EMBL/GenBank/DDBJ databases">
        <title>Genome sequence of Variovorax paradoxus KB5.</title>
        <authorList>
            <person name="Jeong H."/>
            <person name="Hong C.E."/>
            <person name="Jo S.H."/>
            <person name="Park J.M."/>
        </authorList>
    </citation>
    <scope>NUCLEOTIDE SEQUENCE [LARGE SCALE GENOMIC DNA]</scope>
    <source>
        <strain evidence="3 4">KB5</strain>
    </source>
</reference>
<comment type="caution">
    <text evidence="3">The sequence shown here is derived from an EMBL/GenBank/DDBJ whole genome shotgun (WGS) entry which is preliminary data.</text>
</comment>
<feature type="region of interest" description="Disordered" evidence="1">
    <location>
        <begin position="195"/>
        <end position="223"/>
    </location>
</feature>
<evidence type="ECO:0008006" key="5">
    <source>
        <dbReference type="Google" id="ProtNLM"/>
    </source>
</evidence>
<protein>
    <recommendedName>
        <fullName evidence="5">DUF4124 domain-containing protein</fullName>
    </recommendedName>
</protein>
<organism evidence="3 4">
    <name type="scientific">Variovorax paradoxus</name>
    <dbReference type="NCBI Taxonomy" id="34073"/>
    <lineage>
        <taxon>Bacteria</taxon>
        <taxon>Pseudomonadati</taxon>
        <taxon>Pseudomonadota</taxon>
        <taxon>Betaproteobacteria</taxon>
        <taxon>Burkholderiales</taxon>
        <taxon>Comamonadaceae</taxon>
        <taxon>Variovorax</taxon>
    </lineage>
</organism>
<name>A0AA91IA40_VARPD</name>